<dbReference type="SUPFAM" id="SSF53756">
    <property type="entry name" value="UDP-Glycosyltransferase/glycogen phosphorylase"/>
    <property type="match status" value="1"/>
</dbReference>
<sequence>MEQDKVPHVVILPLPLSGHVKPMLSLAELLCDAGFLIITFVNSDYNHDRLERVMDIQAFYNRSPGFRFVSISDGLPLDQPRLGPIILQLFFNTRTVSKPLFREILISLRQSTERSPPTCIIADGLMCFAIDVAEELGVPIITFPTHGSHGMWTIMHTSNLIEEGEVPFQEESDMDKPITSIPGMESLLRRRDLPGNCRLEVENPLIKFIISEASAMKRASTLILNTFEELEAPIIARLGSFFDKVYAIGPLHALLKTRIKDSSQPVSSFGSLRKEDSSCMEWLNSQPLKSVIYVSFGSVVELSRDQLIEFWHCLVNSRKPFLWVVRPDLIEGNEELGQISEEIEQGTKERGYMVSWAPQEEVLAHPSVGGFLTHSGWNSTLESIFEGVPMICWPQAADQQVNGRCVSELWRVGFDMKDTCDRFIIEKMVRNLMEDKSEEIMRSTNEIARMARGSVKENGSSHCNLERLIEDLRLMSLTN</sequence>
<gene>
    <name evidence="5" type="ORF">SO802_031413</name>
</gene>
<dbReference type="FunFam" id="3.40.50.2000:FF:000040">
    <property type="entry name" value="UDP-glycosyltransferase 76C1"/>
    <property type="match status" value="1"/>
</dbReference>
<dbReference type="CDD" id="cd03784">
    <property type="entry name" value="GT1_Gtf-like"/>
    <property type="match status" value="1"/>
</dbReference>
<keyword evidence="6" id="KW-1185">Reference proteome</keyword>
<evidence type="ECO:0000256" key="4">
    <source>
        <dbReference type="RuleBase" id="RU362057"/>
    </source>
</evidence>
<evidence type="ECO:0000313" key="6">
    <source>
        <dbReference type="Proteomes" id="UP001459277"/>
    </source>
</evidence>
<dbReference type="PANTHER" id="PTHR11926">
    <property type="entry name" value="GLUCOSYL/GLUCURONOSYL TRANSFERASES"/>
    <property type="match status" value="1"/>
</dbReference>
<keyword evidence="2 3" id="KW-0808">Transferase</keyword>
<evidence type="ECO:0000256" key="2">
    <source>
        <dbReference type="ARBA" id="ARBA00022679"/>
    </source>
</evidence>
<dbReference type="EC" id="2.4.1.-" evidence="4"/>
<name>A0AAW2BMU4_9ROSI</name>
<proteinExistence type="inferred from homology"/>
<dbReference type="EMBL" id="JAZDWU010000011">
    <property type="protein sequence ID" value="KAK9986462.1"/>
    <property type="molecule type" value="Genomic_DNA"/>
</dbReference>
<dbReference type="GO" id="GO:0080043">
    <property type="term" value="F:quercetin 3-O-glucosyltransferase activity"/>
    <property type="evidence" value="ECO:0007669"/>
    <property type="project" value="TreeGrafter"/>
</dbReference>
<evidence type="ECO:0000256" key="1">
    <source>
        <dbReference type="ARBA" id="ARBA00009995"/>
    </source>
</evidence>
<dbReference type="InterPro" id="IPR002213">
    <property type="entry name" value="UDP_glucos_trans"/>
</dbReference>
<comment type="caution">
    <text evidence="5">The sequence shown here is derived from an EMBL/GenBank/DDBJ whole genome shotgun (WGS) entry which is preliminary data.</text>
</comment>
<evidence type="ECO:0000256" key="3">
    <source>
        <dbReference type="RuleBase" id="RU003718"/>
    </source>
</evidence>
<reference evidence="5 6" key="1">
    <citation type="submission" date="2024-01" db="EMBL/GenBank/DDBJ databases">
        <title>A telomere-to-telomere, gap-free genome of sweet tea (Lithocarpus litseifolius).</title>
        <authorList>
            <person name="Zhou J."/>
        </authorList>
    </citation>
    <scope>NUCLEOTIDE SEQUENCE [LARGE SCALE GENOMIC DNA]</scope>
    <source>
        <strain evidence="5">Zhou-2022a</strain>
        <tissue evidence="5">Leaf</tissue>
    </source>
</reference>
<dbReference type="GO" id="GO:0080044">
    <property type="term" value="F:quercetin 7-O-glucosyltransferase activity"/>
    <property type="evidence" value="ECO:0007669"/>
    <property type="project" value="TreeGrafter"/>
</dbReference>
<dbReference type="PANTHER" id="PTHR11926:SF1392">
    <property type="entry name" value="GLYCOSYLTRANSFERASE"/>
    <property type="match status" value="1"/>
</dbReference>
<dbReference type="PROSITE" id="PS00375">
    <property type="entry name" value="UDPGT"/>
    <property type="match status" value="1"/>
</dbReference>
<dbReference type="AlphaFoldDB" id="A0AAW2BMU4"/>
<dbReference type="InterPro" id="IPR035595">
    <property type="entry name" value="UDP_glycos_trans_CS"/>
</dbReference>
<accession>A0AAW2BMU4</accession>
<comment type="similarity">
    <text evidence="1 3">Belongs to the UDP-glycosyltransferase family.</text>
</comment>
<dbReference type="Pfam" id="PF00201">
    <property type="entry name" value="UDPGT"/>
    <property type="match status" value="1"/>
</dbReference>
<evidence type="ECO:0000313" key="5">
    <source>
        <dbReference type="EMBL" id="KAK9986462.1"/>
    </source>
</evidence>
<keyword evidence="3" id="KW-0328">Glycosyltransferase</keyword>
<dbReference type="Proteomes" id="UP001459277">
    <property type="component" value="Unassembled WGS sequence"/>
</dbReference>
<organism evidence="5 6">
    <name type="scientific">Lithocarpus litseifolius</name>
    <dbReference type="NCBI Taxonomy" id="425828"/>
    <lineage>
        <taxon>Eukaryota</taxon>
        <taxon>Viridiplantae</taxon>
        <taxon>Streptophyta</taxon>
        <taxon>Embryophyta</taxon>
        <taxon>Tracheophyta</taxon>
        <taxon>Spermatophyta</taxon>
        <taxon>Magnoliopsida</taxon>
        <taxon>eudicotyledons</taxon>
        <taxon>Gunneridae</taxon>
        <taxon>Pentapetalae</taxon>
        <taxon>rosids</taxon>
        <taxon>fabids</taxon>
        <taxon>Fagales</taxon>
        <taxon>Fagaceae</taxon>
        <taxon>Lithocarpus</taxon>
    </lineage>
</organism>
<protein>
    <recommendedName>
        <fullName evidence="4">Glycosyltransferase</fullName>
        <ecNumber evidence="4">2.4.1.-</ecNumber>
    </recommendedName>
</protein>
<dbReference type="Gene3D" id="3.40.50.2000">
    <property type="entry name" value="Glycogen Phosphorylase B"/>
    <property type="match status" value="2"/>
</dbReference>